<keyword evidence="3" id="KW-0808">Transferase</keyword>
<reference evidence="8" key="1">
    <citation type="submission" date="2022-01" db="EMBL/GenBank/DDBJ databases">
        <authorList>
            <person name="King R."/>
        </authorList>
    </citation>
    <scope>NUCLEOTIDE SEQUENCE</scope>
</reference>
<feature type="signal peptide" evidence="6">
    <location>
        <begin position="1"/>
        <end position="16"/>
    </location>
</feature>
<dbReference type="PANTHER" id="PTHR10434:SF11">
    <property type="entry name" value="1-ACYL-SN-GLYCEROL-3-PHOSPHATE ACYLTRANSFERASE"/>
    <property type="match status" value="1"/>
</dbReference>
<dbReference type="InterPro" id="IPR002123">
    <property type="entry name" value="Plipid/glycerol_acylTrfase"/>
</dbReference>
<dbReference type="GO" id="GO:0003841">
    <property type="term" value="F:1-acylglycerol-3-phosphate O-acyltransferase activity"/>
    <property type="evidence" value="ECO:0007669"/>
    <property type="project" value="UniProtKB-EC"/>
</dbReference>
<evidence type="ECO:0000313" key="8">
    <source>
        <dbReference type="EMBL" id="CAH1717068.1"/>
    </source>
</evidence>
<sequence>MFLVIACLVILAFVCSKLFKGSNVFKYYFKYTVYCILSTICAIICFPFLLARARNVQNLITASKVFRLISPVLGLEFEFRGMEHLKKGYTCVIVANHQSSIDILCMYELWPIMGKTTVIARMLLLFAGPFGPCAWLSGLVFINKDSPDKGIRKINHAMEDLKKKNIKLWMYPEGYRNHSGNIDEFKKGAFRMAQQSQVPIVPVVISSYNFFLRPKDKVFNSGKIIIEALHEIPTKGLKSTDVNALLNKTRNVMIEKFNTLNYEINNEQHKKKK</sequence>
<evidence type="ECO:0000313" key="9">
    <source>
        <dbReference type="Proteomes" id="UP001153620"/>
    </source>
</evidence>
<dbReference type="SUPFAM" id="SSF69593">
    <property type="entry name" value="Glycerol-3-phosphate (1)-acyltransferase"/>
    <property type="match status" value="1"/>
</dbReference>
<keyword evidence="6" id="KW-0732">Signal</keyword>
<dbReference type="EMBL" id="OU895878">
    <property type="protein sequence ID" value="CAH1717068.1"/>
    <property type="molecule type" value="Genomic_DNA"/>
</dbReference>
<evidence type="ECO:0000256" key="4">
    <source>
        <dbReference type="ARBA" id="ARBA00023315"/>
    </source>
</evidence>
<dbReference type="PANTHER" id="PTHR10434">
    <property type="entry name" value="1-ACYL-SN-GLYCEROL-3-PHOSPHATE ACYLTRANSFERASE"/>
    <property type="match status" value="1"/>
</dbReference>
<evidence type="ECO:0000259" key="7">
    <source>
        <dbReference type="SMART" id="SM00563"/>
    </source>
</evidence>
<feature type="transmembrane region" description="Helical" evidence="5">
    <location>
        <begin position="31"/>
        <end position="51"/>
    </location>
</feature>
<evidence type="ECO:0000256" key="3">
    <source>
        <dbReference type="ARBA" id="ARBA00022679"/>
    </source>
</evidence>
<dbReference type="SMART" id="SM00563">
    <property type="entry name" value="PlsC"/>
    <property type="match status" value="1"/>
</dbReference>
<dbReference type="EC" id="2.3.1.51" evidence="2"/>
<dbReference type="CDD" id="cd07989">
    <property type="entry name" value="LPLAT_AGPAT-like"/>
    <property type="match status" value="1"/>
</dbReference>
<keyword evidence="5" id="KW-0812">Transmembrane</keyword>
<keyword evidence="5" id="KW-1133">Transmembrane helix</keyword>
<dbReference type="OrthoDB" id="5330228at2759"/>
<gene>
    <name evidence="8" type="ORF">CHIRRI_LOCUS4588</name>
</gene>
<evidence type="ECO:0000256" key="6">
    <source>
        <dbReference type="SAM" id="SignalP"/>
    </source>
</evidence>
<comment type="pathway">
    <text evidence="1">Phospholipid metabolism; CDP-diacylglycerol biosynthesis; CDP-diacylglycerol from sn-glycerol 3-phosphate: step 2/3.</text>
</comment>
<dbReference type="Proteomes" id="UP001153620">
    <property type="component" value="Chromosome 2"/>
</dbReference>
<keyword evidence="5" id="KW-0472">Membrane</keyword>
<reference evidence="8" key="2">
    <citation type="submission" date="2022-10" db="EMBL/GenBank/DDBJ databases">
        <authorList>
            <consortium name="ENA_rothamsted_submissions"/>
            <consortium name="culmorum"/>
            <person name="King R."/>
        </authorList>
    </citation>
    <scope>NUCLEOTIDE SEQUENCE</scope>
</reference>
<organism evidence="8 9">
    <name type="scientific">Chironomus riparius</name>
    <dbReference type="NCBI Taxonomy" id="315576"/>
    <lineage>
        <taxon>Eukaryota</taxon>
        <taxon>Metazoa</taxon>
        <taxon>Ecdysozoa</taxon>
        <taxon>Arthropoda</taxon>
        <taxon>Hexapoda</taxon>
        <taxon>Insecta</taxon>
        <taxon>Pterygota</taxon>
        <taxon>Neoptera</taxon>
        <taxon>Endopterygota</taxon>
        <taxon>Diptera</taxon>
        <taxon>Nematocera</taxon>
        <taxon>Chironomoidea</taxon>
        <taxon>Chironomidae</taxon>
        <taxon>Chironominae</taxon>
        <taxon>Chironomus</taxon>
    </lineage>
</organism>
<keyword evidence="4" id="KW-0012">Acyltransferase</keyword>
<evidence type="ECO:0000256" key="5">
    <source>
        <dbReference type="SAM" id="Phobius"/>
    </source>
</evidence>
<name>A0A9P0ITR4_9DIPT</name>
<proteinExistence type="predicted"/>
<dbReference type="AlphaFoldDB" id="A0A9P0ITR4"/>
<accession>A0A9P0ITR4</accession>
<dbReference type="Pfam" id="PF01553">
    <property type="entry name" value="Acyltransferase"/>
    <property type="match status" value="1"/>
</dbReference>
<dbReference type="GO" id="GO:0005783">
    <property type="term" value="C:endoplasmic reticulum"/>
    <property type="evidence" value="ECO:0007669"/>
    <property type="project" value="TreeGrafter"/>
</dbReference>
<evidence type="ECO:0000256" key="2">
    <source>
        <dbReference type="ARBA" id="ARBA00013211"/>
    </source>
</evidence>
<feature type="domain" description="Phospholipid/glycerol acyltransferase" evidence="7">
    <location>
        <begin position="91"/>
        <end position="208"/>
    </location>
</feature>
<protein>
    <recommendedName>
        <fullName evidence="2">1-acylglycerol-3-phosphate O-acyltransferase</fullName>
        <ecNumber evidence="2">2.3.1.51</ecNumber>
    </recommendedName>
</protein>
<feature type="chain" id="PRO_5040425541" description="1-acylglycerol-3-phosphate O-acyltransferase" evidence="6">
    <location>
        <begin position="17"/>
        <end position="273"/>
    </location>
</feature>
<evidence type="ECO:0000256" key="1">
    <source>
        <dbReference type="ARBA" id="ARBA00004728"/>
    </source>
</evidence>
<keyword evidence="9" id="KW-1185">Reference proteome</keyword>
<dbReference type="GO" id="GO:0006654">
    <property type="term" value="P:phosphatidic acid biosynthetic process"/>
    <property type="evidence" value="ECO:0007669"/>
    <property type="project" value="TreeGrafter"/>
</dbReference>
<feature type="transmembrane region" description="Helical" evidence="5">
    <location>
        <begin position="122"/>
        <end position="142"/>
    </location>
</feature>